<keyword evidence="1" id="KW-0472">Membrane</keyword>
<evidence type="ECO:0000313" key="2">
    <source>
        <dbReference type="EMBL" id="KAA8892652.1"/>
    </source>
</evidence>
<organism evidence="2 3">
    <name type="scientific">Sphaerosporella brunnea</name>
    <dbReference type="NCBI Taxonomy" id="1250544"/>
    <lineage>
        <taxon>Eukaryota</taxon>
        <taxon>Fungi</taxon>
        <taxon>Dikarya</taxon>
        <taxon>Ascomycota</taxon>
        <taxon>Pezizomycotina</taxon>
        <taxon>Pezizomycetes</taxon>
        <taxon>Pezizales</taxon>
        <taxon>Pyronemataceae</taxon>
        <taxon>Sphaerosporella</taxon>
    </lineage>
</organism>
<feature type="transmembrane region" description="Helical" evidence="1">
    <location>
        <begin position="20"/>
        <end position="46"/>
    </location>
</feature>
<feature type="non-terminal residue" evidence="2">
    <location>
        <position position="1"/>
    </location>
</feature>
<dbReference type="InParanoid" id="A0A5J5EB16"/>
<evidence type="ECO:0000313" key="3">
    <source>
        <dbReference type="Proteomes" id="UP000326924"/>
    </source>
</evidence>
<dbReference type="Proteomes" id="UP000326924">
    <property type="component" value="Unassembled WGS sequence"/>
</dbReference>
<evidence type="ECO:0000256" key="1">
    <source>
        <dbReference type="SAM" id="Phobius"/>
    </source>
</evidence>
<comment type="caution">
    <text evidence="2">The sequence shown here is derived from an EMBL/GenBank/DDBJ whole genome shotgun (WGS) entry which is preliminary data.</text>
</comment>
<proteinExistence type="predicted"/>
<dbReference type="EMBL" id="VXIS01000650">
    <property type="protein sequence ID" value="KAA8892652.1"/>
    <property type="molecule type" value="Genomic_DNA"/>
</dbReference>
<keyword evidence="1" id="KW-1133">Transmembrane helix</keyword>
<gene>
    <name evidence="2" type="ORF">FN846DRAFT_1010554</name>
</gene>
<protein>
    <submittedName>
        <fullName evidence="2">Uncharacterized protein</fullName>
    </submittedName>
</protein>
<dbReference type="AlphaFoldDB" id="A0A5J5EB16"/>
<sequence>LLLLLLALLLKPRLQTLPHVILFVALILLLLLITLLLLLIITLLLLAGDGNLHRLRPLDVAEARRHIEAQLDGKLPKVAGQFVVAHQSLVGTGNAIVLRASTQPEEADGRRFRAGPRCRLAFCHLDGLGPQGLGVSVLVAMVVVVTRGFGDEGKEINQHAIADLWTCTSGQHEWQVRCLAQAPLRLAQSWGVTWSSPFVGKLRSQAG</sequence>
<name>A0A5J5EB16_9PEZI</name>
<reference evidence="2 3" key="1">
    <citation type="submission" date="2019-09" db="EMBL/GenBank/DDBJ databases">
        <title>Draft genome of the ectomycorrhizal ascomycete Sphaerosporella brunnea.</title>
        <authorList>
            <consortium name="DOE Joint Genome Institute"/>
            <person name="Benucci G.M."/>
            <person name="Marozzi G."/>
            <person name="Antonielli L."/>
            <person name="Sanchez S."/>
            <person name="Marco P."/>
            <person name="Wang X."/>
            <person name="Falini L.B."/>
            <person name="Barry K."/>
            <person name="Haridas S."/>
            <person name="Lipzen A."/>
            <person name="Labutti K."/>
            <person name="Grigoriev I.V."/>
            <person name="Murat C."/>
            <person name="Martin F."/>
            <person name="Albertini E."/>
            <person name="Donnini D."/>
            <person name="Bonito G."/>
        </authorList>
    </citation>
    <scope>NUCLEOTIDE SEQUENCE [LARGE SCALE GENOMIC DNA]</scope>
    <source>
        <strain evidence="2 3">Sb_GMNB300</strain>
    </source>
</reference>
<keyword evidence="3" id="KW-1185">Reference proteome</keyword>
<accession>A0A5J5EB16</accession>
<keyword evidence="1" id="KW-0812">Transmembrane</keyword>